<dbReference type="EMBL" id="JXTC01000184">
    <property type="protein sequence ID" value="PON83072.1"/>
    <property type="molecule type" value="Genomic_DNA"/>
</dbReference>
<accession>A0A2P5EC01</accession>
<reference evidence="2" key="1">
    <citation type="submission" date="2016-06" db="EMBL/GenBank/DDBJ databases">
        <title>Parallel loss of symbiosis genes in relatives of nitrogen-fixing non-legume Parasponia.</title>
        <authorList>
            <person name="Van Velzen R."/>
            <person name="Holmer R."/>
            <person name="Bu F."/>
            <person name="Rutten L."/>
            <person name="Van Zeijl A."/>
            <person name="Liu W."/>
            <person name="Santuari L."/>
            <person name="Cao Q."/>
            <person name="Sharma T."/>
            <person name="Shen D."/>
            <person name="Roswanjaya Y."/>
            <person name="Wardhani T."/>
            <person name="Kalhor M.S."/>
            <person name="Jansen J."/>
            <person name="Van den Hoogen J."/>
            <person name="Gungor B."/>
            <person name="Hartog M."/>
            <person name="Hontelez J."/>
            <person name="Verver J."/>
            <person name="Yang W.-C."/>
            <person name="Schijlen E."/>
            <person name="Repin R."/>
            <person name="Schilthuizen M."/>
            <person name="Schranz E."/>
            <person name="Heidstra R."/>
            <person name="Miyata K."/>
            <person name="Fedorova E."/>
            <person name="Kohlen W."/>
            <person name="Bisseling T."/>
            <person name="Smit S."/>
            <person name="Geurts R."/>
        </authorList>
    </citation>
    <scope>NUCLEOTIDE SEQUENCE [LARGE SCALE GENOMIC DNA]</scope>
    <source>
        <strain evidence="2">cv. RG33-2</strain>
    </source>
</reference>
<comment type="caution">
    <text evidence="1">The sequence shown here is derived from an EMBL/GenBank/DDBJ whole genome shotgun (WGS) entry which is preliminary data.</text>
</comment>
<sequence>MSARILPPPPPLLTKPQFLLHVGKTMYSLFLLNFCPTLADIAGLDYNFIIVDMEHDHGGIFDALICHLSSQFHM</sequence>
<gene>
    <name evidence="1" type="ORF">TorRG33x02_211810</name>
</gene>
<dbReference type="OrthoDB" id="1673819at2759"/>
<dbReference type="InParanoid" id="A0A2P5EC01"/>
<evidence type="ECO:0000313" key="1">
    <source>
        <dbReference type="EMBL" id="PON83072.1"/>
    </source>
</evidence>
<protein>
    <submittedName>
        <fullName evidence="1">Uncharacterized protein</fullName>
    </submittedName>
</protein>
<dbReference type="STRING" id="63057.A0A2P5EC01"/>
<organism evidence="1 2">
    <name type="scientific">Trema orientale</name>
    <name type="common">Charcoal tree</name>
    <name type="synonym">Celtis orientalis</name>
    <dbReference type="NCBI Taxonomy" id="63057"/>
    <lineage>
        <taxon>Eukaryota</taxon>
        <taxon>Viridiplantae</taxon>
        <taxon>Streptophyta</taxon>
        <taxon>Embryophyta</taxon>
        <taxon>Tracheophyta</taxon>
        <taxon>Spermatophyta</taxon>
        <taxon>Magnoliopsida</taxon>
        <taxon>eudicotyledons</taxon>
        <taxon>Gunneridae</taxon>
        <taxon>Pentapetalae</taxon>
        <taxon>rosids</taxon>
        <taxon>fabids</taxon>
        <taxon>Rosales</taxon>
        <taxon>Cannabaceae</taxon>
        <taxon>Trema</taxon>
    </lineage>
</organism>
<dbReference type="AlphaFoldDB" id="A0A2P5EC01"/>
<name>A0A2P5EC01_TREOI</name>
<dbReference type="Proteomes" id="UP000237000">
    <property type="component" value="Unassembled WGS sequence"/>
</dbReference>
<evidence type="ECO:0000313" key="2">
    <source>
        <dbReference type="Proteomes" id="UP000237000"/>
    </source>
</evidence>
<proteinExistence type="predicted"/>
<keyword evidence="2" id="KW-1185">Reference proteome</keyword>